<feature type="compositionally biased region" description="Polar residues" evidence="1">
    <location>
        <begin position="100"/>
        <end position="116"/>
    </location>
</feature>
<dbReference type="Gene3D" id="3.90.70.80">
    <property type="match status" value="1"/>
</dbReference>
<dbReference type="STRING" id="329884.A0A4U0XE55"/>
<dbReference type="GO" id="GO:0016579">
    <property type="term" value="P:protein deubiquitination"/>
    <property type="evidence" value="ECO:0007669"/>
    <property type="project" value="TreeGrafter"/>
</dbReference>
<dbReference type="PANTHER" id="PTHR12419:SF10">
    <property type="entry name" value="DEUBIQUITINASE OTUD6B"/>
    <property type="match status" value="1"/>
</dbReference>
<feature type="domain" description="OTU" evidence="2">
    <location>
        <begin position="166"/>
        <end position="305"/>
    </location>
</feature>
<dbReference type="OrthoDB" id="415023at2759"/>
<gene>
    <name evidence="3" type="ORF">B0A55_05065</name>
</gene>
<keyword evidence="4" id="KW-1185">Reference proteome</keyword>
<dbReference type="PANTHER" id="PTHR12419">
    <property type="entry name" value="OTU DOMAIN CONTAINING PROTEIN"/>
    <property type="match status" value="1"/>
</dbReference>
<dbReference type="GO" id="GO:0004843">
    <property type="term" value="F:cysteine-type deubiquitinase activity"/>
    <property type="evidence" value="ECO:0007669"/>
    <property type="project" value="TreeGrafter"/>
</dbReference>
<dbReference type="AlphaFoldDB" id="A0A4U0XE55"/>
<dbReference type="Proteomes" id="UP000309340">
    <property type="component" value="Unassembled WGS sequence"/>
</dbReference>
<dbReference type="InterPro" id="IPR049771">
    <property type="entry name" value="OTU2-like_OTU"/>
</dbReference>
<proteinExistence type="predicted"/>
<organism evidence="3 4">
    <name type="scientific">Friedmanniomyces simplex</name>
    <dbReference type="NCBI Taxonomy" id="329884"/>
    <lineage>
        <taxon>Eukaryota</taxon>
        <taxon>Fungi</taxon>
        <taxon>Dikarya</taxon>
        <taxon>Ascomycota</taxon>
        <taxon>Pezizomycotina</taxon>
        <taxon>Dothideomycetes</taxon>
        <taxon>Dothideomycetidae</taxon>
        <taxon>Mycosphaerellales</taxon>
        <taxon>Teratosphaeriaceae</taxon>
        <taxon>Friedmanniomyces</taxon>
    </lineage>
</organism>
<dbReference type="Pfam" id="PF02338">
    <property type="entry name" value="OTU"/>
    <property type="match status" value="1"/>
</dbReference>
<evidence type="ECO:0000313" key="3">
    <source>
        <dbReference type="EMBL" id="TKA74441.1"/>
    </source>
</evidence>
<dbReference type="InterPro" id="IPR003323">
    <property type="entry name" value="OTU_dom"/>
</dbReference>
<feature type="compositionally biased region" description="Basic residues" evidence="1">
    <location>
        <begin position="117"/>
        <end position="127"/>
    </location>
</feature>
<reference evidence="3 4" key="1">
    <citation type="submission" date="2017-03" db="EMBL/GenBank/DDBJ databases">
        <title>Genomes of endolithic fungi from Antarctica.</title>
        <authorList>
            <person name="Coleine C."/>
            <person name="Masonjones S."/>
            <person name="Stajich J.E."/>
        </authorList>
    </citation>
    <scope>NUCLEOTIDE SEQUENCE [LARGE SCALE GENOMIC DNA]</scope>
    <source>
        <strain evidence="3 4">CCFEE 5184</strain>
    </source>
</reference>
<dbReference type="InterPro" id="IPR038765">
    <property type="entry name" value="Papain-like_cys_pep_sf"/>
</dbReference>
<name>A0A4U0XE55_9PEZI</name>
<comment type="caution">
    <text evidence="3">The sequence shown here is derived from an EMBL/GenBank/DDBJ whole genome shotgun (WGS) entry which is preliminary data.</text>
</comment>
<evidence type="ECO:0000313" key="4">
    <source>
        <dbReference type="Proteomes" id="UP000309340"/>
    </source>
</evidence>
<evidence type="ECO:0000256" key="1">
    <source>
        <dbReference type="SAM" id="MobiDB-lite"/>
    </source>
</evidence>
<feature type="compositionally biased region" description="Basic residues" evidence="1">
    <location>
        <begin position="20"/>
        <end position="32"/>
    </location>
</feature>
<dbReference type="PROSITE" id="PS50802">
    <property type="entry name" value="OTU"/>
    <property type="match status" value="1"/>
</dbReference>
<feature type="region of interest" description="Disordered" evidence="1">
    <location>
        <begin position="55"/>
        <end position="151"/>
    </location>
</feature>
<feature type="compositionally biased region" description="Basic and acidic residues" evidence="1">
    <location>
        <begin position="1"/>
        <end position="16"/>
    </location>
</feature>
<feature type="compositionally biased region" description="Basic and acidic residues" evidence="1">
    <location>
        <begin position="128"/>
        <end position="151"/>
    </location>
</feature>
<dbReference type="EMBL" id="NAJQ01000226">
    <property type="protein sequence ID" value="TKA74441.1"/>
    <property type="molecule type" value="Genomic_DNA"/>
</dbReference>
<feature type="region of interest" description="Disordered" evidence="1">
    <location>
        <begin position="1"/>
        <end position="37"/>
    </location>
</feature>
<dbReference type="InterPro" id="IPR050704">
    <property type="entry name" value="Peptidase_C85-like"/>
</dbReference>
<protein>
    <recommendedName>
        <fullName evidence="2">OTU domain-containing protein</fullName>
    </recommendedName>
</protein>
<sequence>MEELQARHRKEQRDLQSRITQKKKQASKKTRKGVNDECDKLEAELKGRHAVETAALNGEPNAHGTEPLTEQLDDLTLKVDDEDATPRTNGTQHVKDFNELASSQEQQTANGTSQTKKPNKAKARLAKRALEQEERARQAAEEAKNLPDLKQQERERMLEYMTERGLREKEIRADGHCLYSAVADQLEQLQIPLGSTPGDKPTLAYKTVRAAAAEYIERHLDDFGPFLEEPLPEYLHKIRETGEWGGQLELMALAKSYGIDINVLQDFGRVEKIESGAGRKEEVMWLGYYKHGFGLGEHYNSLRKAG</sequence>
<accession>A0A4U0XE55</accession>
<dbReference type="SUPFAM" id="SSF54001">
    <property type="entry name" value="Cysteine proteinases"/>
    <property type="match status" value="1"/>
</dbReference>
<evidence type="ECO:0000259" key="2">
    <source>
        <dbReference type="PROSITE" id="PS50802"/>
    </source>
</evidence>
<dbReference type="CDD" id="cd22762">
    <property type="entry name" value="OTU_fungi_OTU2-like"/>
    <property type="match status" value="1"/>
</dbReference>